<comment type="similarity">
    <text evidence="4">Belongs to the MshB deacetylase family.</text>
</comment>
<feature type="binding site" evidence="4">
    <location>
        <position position="23"/>
    </location>
    <ligand>
        <name>Zn(2+)</name>
        <dbReference type="ChEBI" id="CHEBI:29105"/>
    </ligand>
</feature>
<dbReference type="Gene3D" id="3.40.50.10320">
    <property type="entry name" value="LmbE-like"/>
    <property type="match status" value="1"/>
</dbReference>
<organism evidence="5 6">
    <name type="scientific">Corynebacterium cystitidis DSM 20524</name>
    <dbReference type="NCBI Taxonomy" id="1121357"/>
    <lineage>
        <taxon>Bacteria</taxon>
        <taxon>Bacillati</taxon>
        <taxon>Actinomycetota</taxon>
        <taxon>Actinomycetes</taxon>
        <taxon>Mycobacteriales</taxon>
        <taxon>Corynebacteriaceae</taxon>
        <taxon>Corynebacterium</taxon>
    </lineage>
</organism>
<evidence type="ECO:0000313" key="6">
    <source>
        <dbReference type="Proteomes" id="UP000198929"/>
    </source>
</evidence>
<sequence length="293" mass="31497">MTVNTTRDLVGYRVVAVHAHPDDESIATGAALADLARRGADVLVVTCTLGEEGEVIGETYQHLVKDEADQLGGFRIHELTRALEILGVRGEFLGGAGAHRDSGMAGSPAHANPRAFVNSGQRAVDELVEIFERERPHLVITYGPDGGYGHPDHIRAHEITHAAAQRVEIPRIVWAVQLREELDADAATAIPQGWRAPEPGELAAVETSDTWVTMDDIIYHQKVEAMRAHATQVWIADGDVSVTNPHAAFGGGPRTVFALSNLIAQPILRREHYQLGAGIGLAHGAGLLDGIEK</sequence>
<comment type="function">
    <text evidence="4">Catalyzes the deacetylation of 1D-myo-inositol 2-acetamido-2-deoxy-alpha-D-glucopyranoside (GlcNAc-Ins) in the mycothiol biosynthesis pathway.</text>
</comment>
<dbReference type="GO" id="GO:0010125">
    <property type="term" value="P:mycothiol biosynthetic process"/>
    <property type="evidence" value="ECO:0007669"/>
    <property type="project" value="UniProtKB-UniRule"/>
</dbReference>
<dbReference type="EC" id="3.5.1.103" evidence="4"/>
<dbReference type="GO" id="GO:0008270">
    <property type="term" value="F:zinc ion binding"/>
    <property type="evidence" value="ECO:0007669"/>
    <property type="project" value="UniProtKB-UniRule"/>
</dbReference>
<dbReference type="PANTHER" id="PTHR12993:SF26">
    <property type="entry name" value="1D-MYO-INOSITOL 2-ACETAMIDO-2-DEOXY-ALPHA-D-GLUCOPYRANOSIDE DEACETYLASE"/>
    <property type="match status" value="1"/>
</dbReference>
<dbReference type="AlphaFoldDB" id="A0A1H9RUD0"/>
<gene>
    <name evidence="4" type="primary">mshB</name>
    <name evidence="5" type="ORF">SAMN05661109_00927</name>
</gene>
<dbReference type="EMBL" id="FOGQ01000003">
    <property type="protein sequence ID" value="SER76470.1"/>
    <property type="molecule type" value="Genomic_DNA"/>
</dbReference>
<name>A0A1H9RUD0_9CORY</name>
<dbReference type="InterPro" id="IPR024078">
    <property type="entry name" value="LmbE-like_dom_sf"/>
</dbReference>
<protein>
    <recommendedName>
        <fullName evidence="4">1D-myo-inositol 2-acetamido-2-deoxy-alpha-D-glucopyranoside deacetylase</fullName>
        <shortName evidence="4">GlcNAc-Ins deacetylase</shortName>
        <ecNumber evidence="4">3.5.1.103</ecNumber>
    </recommendedName>
    <alternativeName>
        <fullName evidence="4">N-acetyl-1-D-myo-inositol-2-amino-2-deoxy-alpha-D-glucopyranoside deacetylase</fullName>
    </alternativeName>
</protein>
<evidence type="ECO:0000256" key="4">
    <source>
        <dbReference type="HAMAP-Rule" id="MF_01696"/>
    </source>
</evidence>
<keyword evidence="1 4" id="KW-0479">Metal-binding</keyword>
<accession>A0A1H9RUD0</accession>
<dbReference type="Proteomes" id="UP000198929">
    <property type="component" value="Unassembled WGS sequence"/>
</dbReference>
<dbReference type="NCBIfam" id="TIGR03445">
    <property type="entry name" value="mycothiol_MshB"/>
    <property type="match status" value="1"/>
</dbReference>
<dbReference type="STRING" id="1121357.SAMN05661109_00927"/>
<evidence type="ECO:0000313" key="5">
    <source>
        <dbReference type="EMBL" id="SER76470.1"/>
    </source>
</evidence>
<evidence type="ECO:0000256" key="1">
    <source>
        <dbReference type="ARBA" id="ARBA00022723"/>
    </source>
</evidence>
<keyword evidence="3 4" id="KW-0862">Zinc</keyword>
<dbReference type="SUPFAM" id="SSF102588">
    <property type="entry name" value="LmbE-like"/>
    <property type="match status" value="1"/>
</dbReference>
<dbReference type="RefSeq" id="WP_092256904.1">
    <property type="nucleotide sequence ID" value="NZ_CP047199.1"/>
</dbReference>
<dbReference type="InterPro" id="IPR017810">
    <property type="entry name" value="Mycothiol_biosynthesis_MshB"/>
</dbReference>
<dbReference type="Pfam" id="PF02585">
    <property type="entry name" value="PIG-L"/>
    <property type="match status" value="1"/>
</dbReference>
<feature type="binding site" evidence="4">
    <location>
        <position position="153"/>
    </location>
    <ligand>
        <name>Zn(2+)</name>
        <dbReference type="ChEBI" id="CHEBI:29105"/>
    </ligand>
</feature>
<proteinExistence type="inferred from homology"/>
<dbReference type="PANTHER" id="PTHR12993">
    <property type="entry name" value="N-ACETYLGLUCOSAMINYL-PHOSPHATIDYLINOSITOL DE-N-ACETYLASE-RELATED"/>
    <property type="match status" value="1"/>
</dbReference>
<keyword evidence="6" id="KW-1185">Reference proteome</keyword>
<feature type="binding site" evidence="4">
    <location>
        <position position="20"/>
    </location>
    <ligand>
        <name>Zn(2+)</name>
        <dbReference type="ChEBI" id="CHEBI:29105"/>
    </ligand>
</feature>
<comment type="cofactor">
    <cofactor evidence="4">
        <name>Zn(2+)</name>
        <dbReference type="ChEBI" id="CHEBI:29105"/>
    </cofactor>
    <text evidence="4">Binds 1 zinc ion per subunit.</text>
</comment>
<dbReference type="HAMAP" id="MF_01696">
    <property type="entry name" value="MshB"/>
    <property type="match status" value="1"/>
</dbReference>
<comment type="catalytic activity">
    <reaction evidence="4">
        <text>1D-myo-inositol 2-acetamido-2-deoxy-alpha-D-glucopyranoside + H2O = 1D-myo-inositol 2-amino-2-deoxy-alpha-D-glucopyranoside + acetate</text>
        <dbReference type="Rhea" id="RHEA:26180"/>
        <dbReference type="ChEBI" id="CHEBI:15377"/>
        <dbReference type="ChEBI" id="CHEBI:30089"/>
        <dbReference type="ChEBI" id="CHEBI:52442"/>
        <dbReference type="ChEBI" id="CHEBI:58886"/>
        <dbReference type="EC" id="3.5.1.103"/>
    </reaction>
</comment>
<dbReference type="InterPro" id="IPR003737">
    <property type="entry name" value="GlcNAc_PI_deacetylase-related"/>
</dbReference>
<evidence type="ECO:0000256" key="2">
    <source>
        <dbReference type="ARBA" id="ARBA00022801"/>
    </source>
</evidence>
<keyword evidence="2 4" id="KW-0378">Hydrolase</keyword>
<evidence type="ECO:0000256" key="3">
    <source>
        <dbReference type="ARBA" id="ARBA00022833"/>
    </source>
</evidence>
<dbReference type="GO" id="GO:0035595">
    <property type="term" value="F:N-acetylglucosaminylinositol deacetylase activity"/>
    <property type="evidence" value="ECO:0007669"/>
    <property type="project" value="UniProtKB-EC"/>
</dbReference>
<reference evidence="6" key="1">
    <citation type="submission" date="2016-10" db="EMBL/GenBank/DDBJ databases">
        <authorList>
            <person name="Varghese N."/>
            <person name="Submissions S."/>
        </authorList>
    </citation>
    <scope>NUCLEOTIDE SEQUENCE [LARGE SCALE GENOMIC DNA]</scope>
    <source>
        <strain evidence="6">DSM 20524</strain>
    </source>
</reference>